<dbReference type="CDD" id="cd16917">
    <property type="entry name" value="HATPase_UhpB-NarQ-NarX-like"/>
    <property type="match status" value="1"/>
</dbReference>
<keyword evidence="3" id="KW-0597">Phosphoprotein</keyword>
<name>A0ABP8C9X5_9ACTN</name>
<keyword evidence="11" id="KW-0472">Membrane</keyword>
<evidence type="ECO:0000256" key="7">
    <source>
        <dbReference type="ARBA" id="ARBA00022840"/>
    </source>
</evidence>
<keyword evidence="7" id="KW-0067">ATP-binding</keyword>
<evidence type="ECO:0000256" key="9">
    <source>
        <dbReference type="SAM" id="Coils"/>
    </source>
</evidence>
<keyword evidence="11" id="KW-0812">Transmembrane</keyword>
<accession>A0ABP8C9X5</accession>
<keyword evidence="5" id="KW-0547">Nucleotide-binding</keyword>
<gene>
    <name evidence="14" type="ORF">GCM10022254_45560</name>
</gene>
<evidence type="ECO:0000256" key="11">
    <source>
        <dbReference type="SAM" id="Phobius"/>
    </source>
</evidence>
<dbReference type="PANTHER" id="PTHR24421:SF10">
    <property type="entry name" value="NITRATE_NITRITE SENSOR PROTEIN NARQ"/>
    <property type="match status" value="1"/>
</dbReference>
<evidence type="ECO:0000259" key="13">
    <source>
        <dbReference type="Pfam" id="PF07730"/>
    </source>
</evidence>
<dbReference type="InterPro" id="IPR036890">
    <property type="entry name" value="HATPase_C_sf"/>
</dbReference>
<evidence type="ECO:0000256" key="2">
    <source>
        <dbReference type="ARBA" id="ARBA00012438"/>
    </source>
</evidence>
<evidence type="ECO:0000256" key="10">
    <source>
        <dbReference type="SAM" id="MobiDB-lite"/>
    </source>
</evidence>
<feature type="region of interest" description="Disordered" evidence="10">
    <location>
        <begin position="393"/>
        <end position="422"/>
    </location>
</feature>
<evidence type="ECO:0000256" key="6">
    <source>
        <dbReference type="ARBA" id="ARBA00022777"/>
    </source>
</evidence>
<dbReference type="Pfam" id="PF02518">
    <property type="entry name" value="HATPase_c"/>
    <property type="match status" value="1"/>
</dbReference>
<feature type="domain" description="Signal transduction histidine kinase subgroup 3 dimerisation and phosphoacceptor" evidence="13">
    <location>
        <begin position="211"/>
        <end position="276"/>
    </location>
</feature>
<feature type="transmembrane region" description="Helical" evidence="11">
    <location>
        <begin position="62"/>
        <end position="79"/>
    </location>
</feature>
<keyword evidence="15" id="KW-1185">Reference proteome</keyword>
<dbReference type="InterPro" id="IPR050482">
    <property type="entry name" value="Sensor_HK_TwoCompSys"/>
</dbReference>
<dbReference type="Pfam" id="PF07730">
    <property type="entry name" value="HisKA_3"/>
    <property type="match status" value="1"/>
</dbReference>
<dbReference type="InterPro" id="IPR003594">
    <property type="entry name" value="HATPase_dom"/>
</dbReference>
<comment type="catalytic activity">
    <reaction evidence="1">
        <text>ATP + protein L-histidine = ADP + protein N-phospho-L-histidine.</text>
        <dbReference type="EC" id="2.7.13.3"/>
    </reaction>
</comment>
<proteinExistence type="predicted"/>
<keyword evidence="9" id="KW-0175">Coiled coil</keyword>
<dbReference type="GO" id="GO:0016301">
    <property type="term" value="F:kinase activity"/>
    <property type="evidence" value="ECO:0007669"/>
    <property type="project" value="UniProtKB-KW"/>
</dbReference>
<organism evidence="14 15">
    <name type="scientific">Actinomadura meridiana</name>
    <dbReference type="NCBI Taxonomy" id="559626"/>
    <lineage>
        <taxon>Bacteria</taxon>
        <taxon>Bacillati</taxon>
        <taxon>Actinomycetota</taxon>
        <taxon>Actinomycetes</taxon>
        <taxon>Streptosporangiales</taxon>
        <taxon>Thermomonosporaceae</taxon>
        <taxon>Actinomadura</taxon>
    </lineage>
</organism>
<feature type="transmembrane region" description="Helical" evidence="11">
    <location>
        <begin position="106"/>
        <end position="122"/>
    </location>
</feature>
<evidence type="ECO:0000256" key="3">
    <source>
        <dbReference type="ARBA" id="ARBA00022553"/>
    </source>
</evidence>
<evidence type="ECO:0000259" key="12">
    <source>
        <dbReference type="Pfam" id="PF02518"/>
    </source>
</evidence>
<comment type="caution">
    <text evidence="14">The sequence shown here is derived from an EMBL/GenBank/DDBJ whole genome shotgun (WGS) entry which is preliminary data.</text>
</comment>
<dbReference type="Gene3D" id="1.20.5.1930">
    <property type="match status" value="1"/>
</dbReference>
<feature type="region of interest" description="Disordered" evidence="10">
    <location>
        <begin position="36"/>
        <end position="55"/>
    </location>
</feature>
<evidence type="ECO:0000313" key="15">
    <source>
        <dbReference type="Proteomes" id="UP001501710"/>
    </source>
</evidence>
<feature type="transmembrane region" description="Helical" evidence="11">
    <location>
        <begin position="168"/>
        <end position="186"/>
    </location>
</feature>
<feature type="domain" description="Histidine kinase/HSP90-like ATPase" evidence="12">
    <location>
        <begin position="323"/>
        <end position="413"/>
    </location>
</feature>
<protein>
    <recommendedName>
        <fullName evidence="2">histidine kinase</fullName>
        <ecNumber evidence="2">2.7.13.3</ecNumber>
    </recommendedName>
</protein>
<dbReference type="PANTHER" id="PTHR24421">
    <property type="entry name" value="NITRATE/NITRITE SENSOR PROTEIN NARX-RELATED"/>
    <property type="match status" value="1"/>
</dbReference>
<evidence type="ECO:0000256" key="8">
    <source>
        <dbReference type="ARBA" id="ARBA00023012"/>
    </source>
</evidence>
<dbReference type="Gene3D" id="3.30.565.10">
    <property type="entry name" value="Histidine kinase-like ATPase, C-terminal domain"/>
    <property type="match status" value="1"/>
</dbReference>
<feature type="transmembrane region" description="Helical" evidence="11">
    <location>
        <begin position="129"/>
        <end position="148"/>
    </location>
</feature>
<keyword evidence="4" id="KW-0808">Transferase</keyword>
<keyword evidence="6 14" id="KW-0418">Kinase</keyword>
<dbReference type="EMBL" id="BAABAS010000015">
    <property type="protein sequence ID" value="GAA4236292.1"/>
    <property type="molecule type" value="Genomic_DNA"/>
</dbReference>
<sequence length="422" mass="44494">MSTSAPRLPRPSGWPVWVVPAFLAFFQFAGSLGAQHGGGPNGSGPPWADGRAGGPDTPHRDLDALGFALVFAGPALLLLRRRNPLVTFAATGAVTALYMLRGYTYGPVPLSLVVAMMAAVVTGHRLAAWAGTGVGLAAYFGLTALIGVPEQQRGSGKTFPVEEPTLSGVTFVTAWALVVLITSELIRMRAQRTAETARVRAEEERRQASEERLRMARELHDVLAHNISMINVQAGVALHLLDDNPEQARTALAAIKDASKDALTEMRGVIGALRAQGESAPRAPTAGLDRLDDLLARARSAGLRVECEIAGERRPLHAGTDLAAFRIVQESLTNVTRHAGPGPVTARVRIAYGEDDIAVRVDDDGRGVSLLDDHPGGSGIRGMRERATALGGSFDAGPRPGGGFRVSARLPLSDDGAAARED</sequence>
<reference evidence="15" key="1">
    <citation type="journal article" date="2019" name="Int. J. Syst. Evol. Microbiol.">
        <title>The Global Catalogue of Microorganisms (GCM) 10K type strain sequencing project: providing services to taxonomists for standard genome sequencing and annotation.</title>
        <authorList>
            <consortium name="The Broad Institute Genomics Platform"/>
            <consortium name="The Broad Institute Genome Sequencing Center for Infectious Disease"/>
            <person name="Wu L."/>
            <person name="Ma J."/>
        </authorList>
    </citation>
    <scope>NUCLEOTIDE SEQUENCE [LARGE SCALE GENOMIC DNA]</scope>
    <source>
        <strain evidence="15">JCM 17440</strain>
    </source>
</reference>
<dbReference type="InterPro" id="IPR011712">
    <property type="entry name" value="Sig_transdc_His_kin_sub3_dim/P"/>
</dbReference>
<dbReference type="RefSeq" id="WP_344899833.1">
    <property type="nucleotide sequence ID" value="NZ_BAABAS010000015.1"/>
</dbReference>
<evidence type="ECO:0000256" key="5">
    <source>
        <dbReference type="ARBA" id="ARBA00022741"/>
    </source>
</evidence>
<keyword evidence="8" id="KW-0902">Two-component regulatory system</keyword>
<dbReference type="EC" id="2.7.13.3" evidence="2"/>
<evidence type="ECO:0000256" key="1">
    <source>
        <dbReference type="ARBA" id="ARBA00000085"/>
    </source>
</evidence>
<evidence type="ECO:0000256" key="4">
    <source>
        <dbReference type="ARBA" id="ARBA00022679"/>
    </source>
</evidence>
<keyword evidence="11" id="KW-1133">Transmembrane helix</keyword>
<dbReference type="Proteomes" id="UP001501710">
    <property type="component" value="Unassembled WGS sequence"/>
</dbReference>
<dbReference type="SUPFAM" id="SSF55874">
    <property type="entry name" value="ATPase domain of HSP90 chaperone/DNA topoisomerase II/histidine kinase"/>
    <property type="match status" value="1"/>
</dbReference>
<evidence type="ECO:0000313" key="14">
    <source>
        <dbReference type="EMBL" id="GAA4236292.1"/>
    </source>
</evidence>
<feature type="coiled-coil region" evidence="9">
    <location>
        <begin position="187"/>
        <end position="219"/>
    </location>
</feature>